<reference evidence="4" key="1">
    <citation type="journal article" date="2015" name="Nature">
        <title>Complex archaea that bridge the gap between prokaryotes and eukaryotes.</title>
        <authorList>
            <person name="Spang A."/>
            <person name="Saw J.H."/>
            <person name="Jorgensen S.L."/>
            <person name="Zaremba-Niedzwiedzka K."/>
            <person name="Martijn J."/>
            <person name="Lind A.E."/>
            <person name="van Eijk R."/>
            <person name="Schleper C."/>
            <person name="Guy L."/>
            <person name="Ettema T.J."/>
        </authorList>
    </citation>
    <scope>NUCLEOTIDE SEQUENCE</scope>
</reference>
<dbReference type="AlphaFoldDB" id="A0A0F9DZ36"/>
<protein>
    <recommendedName>
        <fullName evidence="3">N-sulphoglucosamine sulphohydrolase C-terminal domain-containing protein</fullName>
    </recommendedName>
</protein>
<dbReference type="SUPFAM" id="SSF53649">
    <property type="entry name" value="Alkaline phosphatase-like"/>
    <property type="match status" value="1"/>
</dbReference>
<evidence type="ECO:0000256" key="2">
    <source>
        <dbReference type="ARBA" id="ARBA00022801"/>
    </source>
</evidence>
<feature type="domain" description="N-sulphoglucosamine sulphohydrolase C-terminal" evidence="3">
    <location>
        <begin position="8"/>
        <end position="83"/>
    </location>
</feature>
<sequence length="177" mass="20955">MGAKPVSELESLVDMPPTILDACGAPIPQDVNGRSYWPLLTGRAYTPNEYTFGERNFHEDFDPIRSVRDGRYKYIRNFYKRPDLPTVKEYEAKQYRNMGELWRTMSDRLRPLEELYDLASDPHETRNLAASPDHARAKKRLRAALYKWMYDTADFLRGADQDEQIMDWRREMRWVGK</sequence>
<dbReference type="InterPro" id="IPR032506">
    <property type="entry name" value="SGSH_C"/>
</dbReference>
<dbReference type="Gene3D" id="3.40.720.10">
    <property type="entry name" value="Alkaline Phosphatase, subunit A"/>
    <property type="match status" value="1"/>
</dbReference>
<dbReference type="EMBL" id="LAZR01039401">
    <property type="protein sequence ID" value="KKL17098.1"/>
    <property type="molecule type" value="Genomic_DNA"/>
</dbReference>
<accession>A0A0F9DZ36</accession>
<dbReference type="GO" id="GO:0004065">
    <property type="term" value="F:arylsulfatase activity"/>
    <property type="evidence" value="ECO:0007669"/>
    <property type="project" value="TreeGrafter"/>
</dbReference>
<dbReference type="PANTHER" id="PTHR42693:SF53">
    <property type="entry name" value="ENDO-4-O-SULFATASE"/>
    <property type="match status" value="1"/>
</dbReference>
<dbReference type="InterPro" id="IPR017850">
    <property type="entry name" value="Alkaline_phosphatase_core_sf"/>
</dbReference>
<dbReference type="PANTHER" id="PTHR42693">
    <property type="entry name" value="ARYLSULFATASE FAMILY MEMBER"/>
    <property type="match status" value="1"/>
</dbReference>
<comment type="caution">
    <text evidence="4">The sequence shown here is derived from an EMBL/GenBank/DDBJ whole genome shotgun (WGS) entry which is preliminary data.</text>
</comment>
<evidence type="ECO:0000313" key="4">
    <source>
        <dbReference type="EMBL" id="KKL17098.1"/>
    </source>
</evidence>
<proteinExistence type="inferred from homology"/>
<gene>
    <name evidence="4" type="ORF">LCGC14_2488950</name>
</gene>
<dbReference type="InterPro" id="IPR050738">
    <property type="entry name" value="Sulfatase"/>
</dbReference>
<organism evidence="4">
    <name type="scientific">marine sediment metagenome</name>
    <dbReference type="NCBI Taxonomy" id="412755"/>
    <lineage>
        <taxon>unclassified sequences</taxon>
        <taxon>metagenomes</taxon>
        <taxon>ecological metagenomes</taxon>
    </lineage>
</organism>
<comment type="similarity">
    <text evidence="1">Belongs to the sulfatase family.</text>
</comment>
<keyword evidence="2" id="KW-0378">Hydrolase</keyword>
<dbReference type="Pfam" id="PF16347">
    <property type="entry name" value="SGSH_C"/>
    <property type="match status" value="1"/>
</dbReference>
<evidence type="ECO:0000256" key="1">
    <source>
        <dbReference type="ARBA" id="ARBA00008779"/>
    </source>
</evidence>
<evidence type="ECO:0000259" key="3">
    <source>
        <dbReference type="Pfam" id="PF16347"/>
    </source>
</evidence>
<name>A0A0F9DZ36_9ZZZZ</name>